<dbReference type="PANTHER" id="PTHR36179">
    <property type="entry name" value="LUD_DOM DOMAIN-CONTAINING PROTEIN"/>
    <property type="match status" value="1"/>
</dbReference>
<dbReference type="PIRSF" id="PIRSF020269">
    <property type="entry name" value="DUF1121"/>
    <property type="match status" value="1"/>
</dbReference>
<feature type="domain" description="LUD" evidence="1">
    <location>
        <begin position="15"/>
        <end position="205"/>
    </location>
</feature>
<dbReference type="AlphaFoldDB" id="A0A1M7LFD5"/>
<evidence type="ECO:0000259" key="1">
    <source>
        <dbReference type="Pfam" id="PF02589"/>
    </source>
</evidence>
<dbReference type="EMBL" id="FRCP01000016">
    <property type="protein sequence ID" value="SHM76749.1"/>
    <property type="molecule type" value="Genomic_DNA"/>
</dbReference>
<gene>
    <name evidence="2" type="ORF">SAMN02746066_03230</name>
</gene>
<dbReference type="InterPro" id="IPR009501">
    <property type="entry name" value="UCP020269"/>
</dbReference>
<dbReference type="InterPro" id="IPR003741">
    <property type="entry name" value="LUD_dom"/>
</dbReference>
<dbReference type="Proteomes" id="UP000184038">
    <property type="component" value="Unassembled WGS sequence"/>
</dbReference>
<protein>
    <submittedName>
        <fullName evidence="2">Uncharacterized ACR, YkgG family COG1556</fullName>
    </submittedName>
</protein>
<dbReference type="RefSeq" id="WP_073289433.1">
    <property type="nucleotide sequence ID" value="NZ_FRCP01000016.1"/>
</dbReference>
<dbReference type="STRING" id="1120996.SAMN02746066_03230"/>
<keyword evidence="3" id="KW-1185">Reference proteome</keyword>
<sequence length="211" mass="23055">MDIKKEFYKNQAKSILEKCKLRGMQGYYCNDKAEALECIKSLFTPDATISWGGSETLTEIGLLDYLKTAPYTLYDRATATTPEEQKAMYAKTVTADYFLMSTNAITLDGQLVNIDGSGNRVACLVTGPGNVIIVAGMNKVVPDVEAGIARVHNMAAPPNAVRLNRKTPCHDFGRCTDCLVPDCMCSNTVITRKSNKPGRLIVVLVGEELGY</sequence>
<reference evidence="2 3" key="1">
    <citation type="submission" date="2016-11" db="EMBL/GenBank/DDBJ databases">
        <authorList>
            <person name="Jaros S."/>
            <person name="Januszkiewicz K."/>
            <person name="Wedrychowicz H."/>
        </authorList>
    </citation>
    <scope>NUCLEOTIDE SEQUENCE [LARGE SCALE GENOMIC DNA]</scope>
    <source>
        <strain evidence="2 3">DSM 15930</strain>
    </source>
</reference>
<evidence type="ECO:0000313" key="2">
    <source>
        <dbReference type="EMBL" id="SHM76749.1"/>
    </source>
</evidence>
<dbReference type="Pfam" id="PF02589">
    <property type="entry name" value="LUD_dom"/>
    <property type="match status" value="1"/>
</dbReference>
<evidence type="ECO:0000313" key="3">
    <source>
        <dbReference type="Proteomes" id="UP000184038"/>
    </source>
</evidence>
<accession>A0A1M7LFD5</accession>
<dbReference type="PANTHER" id="PTHR36179:SF2">
    <property type="entry name" value="LUD DOMAIN-CONTAINING PROTEIN"/>
    <property type="match status" value="1"/>
</dbReference>
<dbReference type="OrthoDB" id="9809147at2"/>
<proteinExistence type="predicted"/>
<name>A0A1M7LFD5_9FIRM</name>
<organism evidence="2 3">
    <name type="scientific">Anaerosporobacter mobilis DSM 15930</name>
    <dbReference type="NCBI Taxonomy" id="1120996"/>
    <lineage>
        <taxon>Bacteria</taxon>
        <taxon>Bacillati</taxon>
        <taxon>Bacillota</taxon>
        <taxon>Clostridia</taxon>
        <taxon>Lachnospirales</taxon>
        <taxon>Lachnospiraceae</taxon>
        <taxon>Anaerosporobacter</taxon>
    </lineage>
</organism>